<evidence type="ECO:0000313" key="7">
    <source>
        <dbReference type="Proteomes" id="UP001652623"/>
    </source>
</evidence>
<feature type="domain" description="Isopenicillin N synthase-like Fe(2+) 2OG dioxygenase" evidence="5">
    <location>
        <begin position="262"/>
        <end position="336"/>
    </location>
</feature>
<keyword evidence="2" id="KW-0408">Iron</keyword>
<gene>
    <name evidence="8" type="primary">LOC107435317</name>
</gene>
<feature type="domain" description="Non-haem dioxygenase N-terminal" evidence="6">
    <location>
        <begin position="66"/>
        <end position="147"/>
    </location>
</feature>
<dbReference type="SUPFAM" id="SSF51197">
    <property type="entry name" value="Clavaminate synthase-like"/>
    <property type="match status" value="1"/>
</dbReference>
<keyword evidence="4" id="KW-0472">Membrane</keyword>
<proteinExistence type="predicted"/>
<feature type="region of interest" description="Disordered" evidence="3">
    <location>
        <begin position="1"/>
        <end position="27"/>
    </location>
</feature>
<sequence length="379" mass="42735">MAPNSPEPYNPVDFRAPPPSPIASGRRSSFANDDVLTDFLEHSLRVPDLILPDNIFPRQKFIESPPVIDFDALVSSESDAVSAMMESLASIGCFQLVNHGISSETVRSVQAAGMGIFGVPPEERAAVTRSPEKPYGFDEVHGEEIENELSEEFVWSLDQGLKLRMEGIWPFGYSNFCKQMEALWLEMEKVAEKILLACLNNGIRKSSNIKNDEILVELGHEPSVCCLYKHRHSPEVLINDGLGGNSVKYDVIRMLIRRTDYSHALCFHLCEGTSEFHVYSKKGWVSFTPSHKHVFLITIGDQIQAWSGGKYKHVLGRPIFKANKEDYISMAFLYSPRPSINIDSTNKISENTISLTQQFILAVLLTFVFQFLVYIYTKF</sequence>
<feature type="transmembrane region" description="Helical" evidence="4">
    <location>
        <begin position="359"/>
        <end position="377"/>
    </location>
</feature>
<dbReference type="KEGG" id="zju:107435317"/>
<dbReference type="GO" id="GO:0046872">
    <property type="term" value="F:metal ion binding"/>
    <property type="evidence" value="ECO:0007669"/>
    <property type="project" value="UniProtKB-KW"/>
</dbReference>
<dbReference type="Pfam" id="PF14226">
    <property type="entry name" value="DIOX_N"/>
    <property type="match status" value="1"/>
</dbReference>
<evidence type="ECO:0000256" key="3">
    <source>
        <dbReference type="SAM" id="MobiDB-lite"/>
    </source>
</evidence>
<keyword evidence="7" id="KW-1185">Reference proteome</keyword>
<dbReference type="InterPro" id="IPR026992">
    <property type="entry name" value="DIOX_N"/>
</dbReference>
<organism evidence="7 8">
    <name type="scientific">Ziziphus jujuba</name>
    <name type="common">Chinese jujube</name>
    <name type="synonym">Ziziphus sativa</name>
    <dbReference type="NCBI Taxonomy" id="326968"/>
    <lineage>
        <taxon>Eukaryota</taxon>
        <taxon>Viridiplantae</taxon>
        <taxon>Streptophyta</taxon>
        <taxon>Embryophyta</taxon>
        <taxon>Tracheophyta</taxon>
        <taxon>Spermatophyta</taxon>
        <taxon>Magnoliopsida</taxon>
        <taxon>eudicotyledons</taxon>
        <taxon>Gunneridae</taxon>
        <taxon>Pentapetalae</taxon>
        <taxon>rosids</taxon>
        <taxon>fabids</taxon>
        <taxon>Rosales</taxon>
        <taxon>Rhamnaceae</taxon>
        <taxon>Paliureae</taxon>
        <taxon>Ziziphus</taxon>
    </lineage>
</organism>
<dbReference type="InParanoid" id="A0A6P4B140"/>
<dbReference type="Pfam" id="PF03171">
    <property type="entry name" value="2OG-FeII_Oxy"/>
    <property type="match status" value="1"/>
</dbReference>
<evidence type="ECO:0000259" key="5">
    <source>
        <dbReference type="Pfam" id="PF03171"/>
    </source>
</evidence>
<reference evidence="8" key="2">
    <citation type="submission" date="2025-08" db="UniProtKB">
        <authorList>
            <consortium name="RefSeq"/>
        </authorList>
    </citation>
    <scope>IDENTIFICATION</scope>
    <source>
        <tissue evidence="8">Seedling</tissue>
    </source>
</reference>
<dbReference type="GO" id="GO:0051213">
    <property type="term" value="F:dioxygenase activity"/>
    <property type="evidence" value="ECO:0007669"/>
    <property type="project" value="UniProtKB-KW"/>
</dbReference>
<protein>
    <submittedName>
        <fullName evidence="8">Jasmonate-induced oxygenase 1</fullName>
    </submittedName>
</protein>
<dbReference type="AlphaFoldDB" id="A0A6P4B140"/>
<keyword evidence="1" id="KW-0479">Metal-binding</keyword>
<accession>A0A6P4B140</accession>
<evidence type="ECO:0000256" key="1">
    <source>
        <dbReference type="ARBA" id="ARBA00022723"/>
    </source>
</evidence>
<name>A0A6P4B140_ZIZJJ</name>
<keyword evidence="4" id="KW-1133">Transmembrane helix</keyword>
<dbReference type="PANTHER" id="PTHR34945">
    <property type="entry name" value="2-OXOGLUTARATE (2OG) AND FE(II)-DEPENDENT OXYGENASE SUPERFAMILY PROTEIN"/>
    <property type="match status" value="1"/>
</dbReference>
<evidence type="ECO:0000259" key="6">
    <source>
        <dbReference type="Pfam" id="PF14226"/>
    </source>
</evidence>
<dbReference type="FunCoup" id="A0A6P4B140">
    <property type="interactions" value="422"/>
</dbReference>
<dbReference type="Proteomes" id="UP001652623">
    <property type="component" value="Chromosome 1"/>
</dbReference>
<evidence type="ECO:0000256" key="2">
    <source>
        <dbReference type="ARBA" id="ARBA00023004"/>
    </source>
</evidence>
<dbReference type="InterPro" id="IPR027443">
    <property type="entry name" value="IPNS-like_sf"/>
</dbReference>
<evidence type="ECO:0000256" key="4">
    <source>
        <dbReference type="SAM" id="Phobius"/>
    </source>
</evidence>
<keyword evidence="4" id="KW-0812">Transmembrane</keyword>
<dbReference type="InterPro" id="IPR044861">
    <property type="entry name" value="IPNS-like_FE2OG_OXY"/>
</dbReference>
<dbReference type="GeneID" id="107435317"/>
<dbReference type="PANTHER" id="PTHR34945:SF8">
    <property type="entry name" value="DOWNSTREAM TARGET OF AGL15-4"/>
    <property type="match status" value="1"/>
</dbReference>
<dbReference type="Gene3D" id="2.60.120.330">
    <property type="entry name" value="B-lactam Antibiotic, Isopenicillin N Synthase, Chain"/>
    <property type="match status" value="1"/>
</dbReference>
<evidence type="ECO:0000313" key="8">
    <source>
        <dbReference type="RefSeq" id="XP_015902377.1"/>
    </source>
</evidence>
<dbReference type="RefSeq" id="XP_015902377.1">
    <property type="nucleotide sequence ID" value="XM_016046891.4"/>
</dbReference>
<reference evidence="7" key="1">
    <citation type="submission" date="2025-05" db="UniProtKB">
        <authorList>
            <consortium name="RefSeq"/>
        </authorList>
    </citation>
    <scope>NUCLEOTIDE SEQUENCE [LARGE SCALE GENOMIC DNA]</scope>
</reference>